<sequence>MTTETDTTRHRLQDEIRREPARAQITLKARAGTATQTARPEVDHVQRVLEALAGSLAATYRRFAAALDIPLTDVEIRVEAGLDLNGIAAADDGVRAGPSHVRAEARLTSSADIYDLERLRITIERHDPILDLLRHATPTRLEISINLRDSNPLAA</sequence>
<dbReference type="Proteomes" id="UP001271769">
    <property type="component" value="Unassembled WGS sequence"/>
</dbReference>
<dbReference type="PANTHER" id="PTHR35368:SF1">
    <property type="entry name" value="HYDROPEROXIDE REDUCTASE"/>
    <property type="match status" value="1"/>
</dbReference>
<proteinExistence type="predicted"/>
<dbReference type="InterPro" id="IPR015946">
    <property type="entry name" value="KH_dom-like_a/b"/>
</dbReference>
<dbReference type="InterPro" id="IPR036102">
    <property type="entry name" value="OsmC/Ohrsf"/>
</dbReference>
<dbReference type="Pfam" id="PF02566">
    <property type="entry name" value="OsmC"/>
    <property type="match status" value="1"/>
</dbReference>
<evidence type="ECO:0000313" key="2">
    <source>
        <dbReference type="Proteomes" id="UP001271769"/>
    </source>
</evidence>
<name>A0ABU5E2L6_9PROT</name>
<comment type="caution">
    <text evidence="1">The sequence shown here is derived from an EMBL/GenBank/DDBJ whole genome shotgun (WGS) entry which is preliminary data.</text>
</comment>
<evidence type="ECO:0000313" key="1">
    <source>
        <dbReference type="EMBL" id="MDY0873061.1"/>
    </source>
</evidence>
<accession>A0ABU5E2L6</accession>
<gene>
    <name evidence="1" type="ORF">SMD31_14050</name>
</gene>
<dbReference type="RefSeq" id="WP_320501528.1">
    <property type="nucleotide sequence ID" value="NZ_JAXCLX010000002.1"/>
</dbReference>
<dbReference type="SUPFAM" id="SSF82784">
    <property type="entry name" value="OsmC-like"/>
    <property type="match status" value="1"/>
</dbReference>
<dbReference type="InterPro" id="IPR003718">
    <property type="entry name" value="OsmC/Ohr_fam"/>
</dbReference>
<dbReference type="PANTHER" id="PTHR35368">
    <property type="entry name" value="HYDROPEROXIDE REDUCTASE"/>
    <property type="match status" value="1"/>
</dbReference>
<organism evidence="1 2">
    <name type="scientific">Dongia rigui</name>
    <dbReference type="NCBI Taxonomy" id="940149"/>
    <lineage>
        <taxon>Bacteria</taxon>
        <taxon>Pseudomonadati</taxon>
        <taxon>Pseudomonadota</taxon>
        <taxon>Alphaproteobacteria</taxon>
        <taxon>Rhodospirillales</taxon>
        <taxon>Dongiaceae</taxon>
        <taxon>Dongia</taxon>
    </lineage>
</organism>
<dbReference type="Gene3D" id="3.30.300.20">
    <property type="match status" value="1"/>
</dbReference>
<dbReference type="InterPro" id="IPR052924">
    <property type="entry name" value="OsmC/Ohr_hydroprdx_reductase"/>
</dbReference>
<keyword evidence="2" id="KW-1185">Reference proteome</keyword>
<dbReference type="EMBL" id="JAXCLX010000002">
    <property type="protein sequence ID" value="MDY0873061.1"/>
    <property type="molecule type" value="Genomic_DNA"/>
</dbReference>
<reference evidence="1 2" key="1">
    <citation type="journal article" date="2013" name="Antonie Van Leeuwenhoek">
        <title>Dongia rigui sp. nov., isolated from freshwater of a large wetland in Korea.</title>
        <authorList>
            <person name="Baik K.S."/>
            <person name="Hwang Y.M."/>
            <person name="Choi J.S."/>
            <person name="Kwon J."/>
            <person name="Seong C.N."/>
        </authorList>
    </citation>
    <scope>NUCLEOTIDE SEQUENCE [LARGE SCALE GENOMIC DNA]</scope>
    <source>
        <strain evidence="1 2">04SU4-P</strain>
    </source>
</reference>
<protein>
    <submittedName>
        <fullName evidence="1">OsmC family protein</fullName>
    </submittedName>
</protein>